<dbReference type="NCBIfam" id="NF001380">
    <property type="entry name" value="PRK00279.1-2"/>
    <property type="match status" value="1"/>
</dbReference>
<evidence type="ECO:0000313" key="7">
    <source>
        <dbReference type="EMBL" id="AAF97187.1"/>
    </source>
</evidence>
<dbReference type="HAMAP" id="MF_00235">
    <property type="entry name" value="Adenylate_kinase_Adk"/>
    <property type="match status" value="1"/>
</dbReference>
<dbReference type="InterPro" id="IPR027417">
    <property type="entry name" value="P-loop_NTPase"/>
</dbReference>
<dbReference type="EC" id="2.7.4.3" evidence="4 6"/>
<feature type="binding site" evidence="4">
    <location>
        <position position="174"/>
    </location>
    <ligand>
        <name>AMP</name>
        <dbReference type="ChEBI" id="CHEBI:456215"/>
    </ligand>
</feature>
<accession>Q9P9D2</accession>
<dbReference type="AlphaFoldDB" id="Q9P9D2"/>
<evidence type="ECO:0000256" key="4">
    <source>
        <dbReference type="HAMAP-Rule" id="MF_00235"/>
    </source>
</evidence>
<comment type="caution">
    <text evidence="4">Lacks conserved residue(s) required for the propagation of feature annotation.</text>
</comment>
<reference evidence="7" key="1">
    <citation type="journal article" date="2000" name="Environ. Microbiol.">
        <title>Construction and analysis of bacterial artificial chromosome libraries from a marine microbial assemblage.</title>
        <authorList>
            <person name="Beja O."/>
            <person name="Suzuki M.T."/>
            <person name="Koonin E.V."/>
            <person name="Aravind L."/>
            <person name="Hadd A."/>
            <person name="Nguyen L.P."/>
            <person name="Villacorta R."/>
            <person name="Amjadi M."/>
            <person name="Garrigues C."/>
            <person name="Jovanovich S.B."/>
            <person name="Feldman R.A."/>
            <person name="Delong E.F."/>
        </authorList>
    </citation>
    <scope>NUCLEOTIDE SEQUENCE</scope>
</reference>
<keyword evidence="4" id="KW-0963">Cytoplasm</keyword>
<keyword evidence="4" id="KW-0545">Nucleotide biosynthesis</keyword>
<dbReference type="GO" id="GO:0005524">
    <property type="term" value="F:ATP binding"/>
    <property type="evidence" value="ECO:0007669"/>
    <property type="project" value="UniProtKB-UniRule"/>
</dbReference>
<feature type="binding site" evidence="4">
    <location>
        <position position="101"/>
    </location>
    <ligand>
        <name>AMP</name>
        <dbReference type="ChEBI" id="CHEBI:456215"/>
    </ligand>
</feature>
<keyword evidence="2 4" id="KW-0547">Nucleotide-binding</keyword>
<comment type="catalytic activity">
    <reaction evidence="4 6">
        <text>AMP + ATP = 2 ADP</text>
        <dbReference type="Rhea" id="RHEA:12973"/>
        <dbReference type="ChEBI" id="CHEBI:30616"/>
        <dbReference type="ChEBI" id="CHEBI:456215"/>
        <dbReference type="ChEBI" id="CHEBI:456216"/>
        <dbReference type="EC" id="2.7.4.3"/>
    </reaction>
</comment>
<dbReference type="PROSITE" id="PS00113">
    <property type="entry name" value="ADENYLATE_KINASE"/>
    <property type="match status" value="1"/>
</dbReference>
<organism evidence="7">
    <name type="scientific">uncultured marine group II euryarchaeote 37F11</name>
    <dbReference type="NCBI Taxonomy" id="133822"/>
    <lineage>
        <taxon>Archaea</taxon>
        <taxon>Methanobacteriati</taxon>
        <taxon>Thermoplasmatota</taxon>
        <taxon>Candidatus Poseidoniia</taxon>
        <taxon>Candidatus Poseidoniales</taxon>
        <taxon>environmental samples</taxon>
    </lineage>
</organism>
<evidence type="ECO:0000256" key="5">
    <source>
        <dbReference type="RuleBase" id="RU003330"/>
    </source>
</evidence>
<keyword evidence="1 4" id="KW-0808">Transferase</keyword>
<keyword evidence="4 6" id="KW-0067">ATP-binding</keyword>
<dbReference type="Pfam" id="PF00406">
    <property type="entry name" value="ADK"/>
    <property type="match status" value="1"/>
</dbReference>
<feature type="region of interest" description="NMP" evidence="4">
    <location>
        <begin position="39"/>
        <end position="68"/>
    </location>
</feature>
<evidence type="ECO:0000256" key="3">
    <source>
        <dbReference type="ARBA" id="ARBA00022777"/>
    </source>
</evidence>
<dbReference type="FunFam" id="3.40.50.300:FF:000106">
    <property type="entry name" value="Adenylate kinase mitochondrial"/>
    <property type="match status" value="1"/>
</dbReference>
<dbReference type="EMBL" id="AF268611">
    <property type="protein sequence ID" value="AAF97187.1"/>
    <property type="molecule type" value="Genomic_DNA"/>
</dbReference>
<dbReference type="Gene3D" id="3.40.50.300">
    <property type="entry name" value="P-loop containing nucleotide triphosphate hydrolases"/>
    <property type="match status" value="1"/>
</dbReference>
<dbReference type="UniPathway" id="UPA00588">
    <property type="reaction ID" value="UER00649"/>
</dbReference>
<dbReference type="NCBIfam" id="TIGR01351">
    <property type="entry name" value="adk"/>
    <property type="match status" value="1"/>
</dbReference>
<dbReference type="InterPro" id="IPR033690">
    <property type="entry name" value="Adenylat_kinase_CS"/>
</dbReference>
<feature type="binding site" evidence="4">
    <location>
        <begin position="140"/>
        <end position="141"/>
    </location>
    <ligand>
        <name>ATP</name>
        <dbReference type="ChEBI" id="CHEBI:30616"/>
    </ligand>
</feature>
<keyword evidence="3 4" id="KW-0418">Kinase</keyword>
<gene>
    <name evidence="4" type="primary">adk</name>
</gene>
<dbReference type="PANTHER" id="PTHR23359">
    <property type="entry name" value="NUCLEOTIDE KINASE"/>
    <property type="match status" value="1"/>
</dbReference>
<dbReference type="NCBIfam" id="NF001381">
    <property type="entry name" value="PRK00279.1-3"/>
    <property type="match status" value="1"/>
</dbReference>
<dbReference type="GO" id="GO:0005737">
    <property type="term" value="C:cytoplasm"/>
    <property type="evidence" value="ECO:0007669"/>
    <property type="project" value="UniProtKB-SubCell"/>
</dbReference>
<evidence type="ECO:0000256" key="1">
    <source>
        <dbReference type="ARBA" id="ARBA00022679"/>
    </source>
</evidence>
<dbReference type="SUPFAM" id="SSF52540">
    <property type="entry name" value="P-loop containing nucleoside triphosphate hydrolases"/>
    <property type="match status" value="1"/>
</dbReference>
<feature type="binding site" evidence="4">
    <location>
        <begin position="66"/>
        <end position="68"/>
    </location>
    <ligand>
        <name>AMP</name>
        <dbReference type="ChEBI" id="CHEBI:456215"/>
    </ligand>
</feature>
<feature type="binding site" evidence="4">
    <location>
        <position position="163"/>
    </location>
    <ligand>
        <name>AMP</name>
        <dbReference type="ChEBI" id="CHEBI:456215"/>
    </ligand>
</feature>
<name>Q9P9D2_9ARCH</name>
<feature type="binding site" evidence="4">
    <location>
        <position position="40"/>
    </location>
    <ligand>
        <name>AMP</name>
        <dbReference type="ChEBI" id="CHEBI:456215"/>
    </ligand>
</feature>
<feature type="binding site" evidence="4">
    <location>
        <position position="131"/>
    </location>
    <ligand>
        <name>ATP</name>
        <dbReference type="ChEBI" id="CHEBI:30616"/>
    </ligand>
</feature>
<feature type="binding site" evidence="4">
    <location>
        <begin position="94"/>
        <end position="97"/>
    </location>
    <ligand>
        <name>AMP</name>
        <dbReference type="ChEBI" id="CHEBI:456215"/>
    </ligand>
</feature>
<comment type="domain">
    <text evidence="4">Consists of three domains, a large central CORE domain and two small peripheral domains, NMPbind and LID, which undergo movements during catalysis. The LID domain closes over the site of phosphoryl transfer upon ATP binding. Assembling and dissambling the active center during each catalytic cycle provides an effective means to prevent ATP hydrolysis.</text>
</comment>
<dbReference type="GO" id="GO:0004017">
    <property type="term" value="F:AMP kinase activity"/>
    <property type="evidence" value="ECO:0007669"/>
    <property type="project" value="UniProtKB-UniRule"/>
</dbReference>
<dbReference type="CDD" id="cd01428">
    <property type="entry name" value="ADK"/>
    <property type="match status" value="1"/>
</dbReference>
<feature type="binding site" evidence="4">
    <location>
        <begin position="19"/>
        <end position="24"/>
    </location>
    <ligand>
        <name>ATP</name>
        <dbReference type="ChEBI" id="CHEBI:30616"/>
    </ligand>
</feature>
<comment type="subunit">
    <text evidence="4 6">Monomer.</text>
</comment>
<protein>
    <recommendedName>
        <fullName evidence="4 6">Adenylate kinase</fullName>
        <shortName evidence="4">AK</shortName>
        <ecNumber evidence="4 6">2.7.4.3</ecNumber>
    </recommendedName>
    <alternativeName>
        <fullName evidence="4">ATP-AMP transphosphorylase</fullName>
    </alternativeName>
    <alternativeName>
        <fullName evidence="4">ATP:AMP phosphotransferase</fullName>
    </alternativeName>
    <alternativeName>
        <fullName evidence="4">Adenylate monophosphate kinase</fullName>
    </alternativeName>
</protein>
<feature type="binding site" evidence="4">
    <location>
        <position position="45"/>
    </location>
    <ligand>
        <name>AMP</name>
        <dbReference type="ChEBI" id="CHEBI:456215"/>
    </ligand>
</feature>
<comment type="subcellular location">
    <subcellularLocation>
        <location evidence="4 6">Cytoplasm</location>
    </subcellularLocation>
</comment>
<sequence length="216" mass="23289">MDEGERQGMLNIVLFGPPGAGKGTQAQRMMDATGLPQVSTGDMLRAAVKAGTSVGIEAKSYMDKGALVPDSVIIDLIRDRLHDDDAKNGVMFDGFPRTVPQAEALSEIVEVSAVLAIDVPDERIVERICGRYSCGTCGTVYHDTFNPIQNGICGCGSFTEKRRADDVEETVLARLEAYHTQTSPLADFYRAAGIFHHVDGDRDIDVITTDLLAVLG</sequence>
<dbReference type="InterPro" id="IPR000850">
    <property type="entry name" value="Adenylat/UMP-CMP_kin"/>
</dbReference>
<evidence type="ECO:0000256" key="6">
    <source>
        <dbReference type="RuleBase" id="RU003331"/>
    </source>
</evidence>
<comment type="similarity">
    <text evidence="4 5">Belongs to the adenylate kinase family.</text>
</comment>
<dbReference type="NCBIfam" id="NF011100">
    <property type="entry name" value="PRK14527.1"/>
    <property type="match status" value="1"/>
</dbReference>
<feature type="binding site" evidence="4">
    <location>
        <position position="202"/>
    </location>
    <ligand>
        <name>ATP</name>
        <dbReference type="ChEBI" id="CHEBI:30616"/>
    </ligand>
</feature>
<evidence type="ECO:0000256" key="2">
    <source>
        <dbReference type="ARBA" id="ARBA00022741"/>
    </source>
</evidence>
<comment type="function">
    <text evidence="4">Catalyzes the reversible transfer of the terminal phosphate group between ATP and AMP. Plays an important role in cellular energy homeostasis and in adenine nucleotide metabolism.</text>
</comment>
<dbReference type="PRINTS" id="PR00094">
    <property type="entry name" value="ADENYLTKNASE"/>
</dbReference>
<proteinExistence type="inferred from homology"/>
<dbReference type="InterPro" id="IPR006259">
    <property type="entry name" value="Adenyl_kin_sub"/>
</dbReference>
<comment type="pathway">
    <text evidence="4">Purine metabolism; AMP biosynthesis via salvage pathway; AMP from ADP: step 1/1.</text>
</comment>
<dbReference type="GO" id="GO:0044209">
    <property type="term" value="P:AMP salvage"/>
    <property type="evidence" value="ECO:0007669"/>
    <property type="project" value="UniProtKB-UniRule"/>
</dbReference>